<keyword evidence="4" id="KW-1185">Reference proteome</keyword>
<evidence type="ECO:0000256" key="1">
    <source>
        <dbReference type="ARBA" id="ARBA00007121"/>
    </source>
</evidence>
<organism evidence="3 4">
    <name type="scientific">Desulfurella amilsii</name>
    <dbReference type="NCBI Taxonomy" id="1562698"/>
    <lineage>
        <taxon>Bacteria</taxon>
        <taxon>Pseudomonadati</taxon>
        <taxon>Campylobacterota</taxon>
        <taxon>Desulfurellia</taxon>
        <taxon>Desulfurellales</taxon>
        <taxon>Desulfurellaceae</taxon>
        <taxon>Desulfurella</taxon>
    </lineage>
</organism>
<reference evidence="3 4" key="1">
    <citation type="journal article" date="2017" name="Front. Microbiol.">
        <title>Genome Sequence of Desulfurella amilsii Strain TR1 and Comparative Genomics of Desulfurellaceae Family.</title>
        <authorList>
            <person name="Florentino A.P."/>
            <person name="Stams A.J."/>
            <person name="Sanchez-Andrea I."/>
        </authorList>
    </citation>
    <scope>NUCLEOTIDE SEQUENCE [LARGE SCALE GENOMIC DNA]</scope>
    <source>
        <strain evidence="3 4">TR1</strain>
    </source>
</reference>
<dbReference type="InterPro" id="IPR001279">
    <property type="entry name" value="Metallo-B-lactamas"/>
</dbReference>
<dbReference type="InterPro" id="IPR045761">
    <property type="entry name" value="ODP_dom"/>
</dbReference>
<dbReference type="GO" id="GO:0010181">
    <property type="term" value="F:FMN binding"/>
    <property type="evidence" value="ECO:0007669"/>
    <property type="project" value="InterPro"/>
</dbReference>
<name>A0A1X4XW80_9BACT</name>
<dbReference type="Proteomes" id="UP000194141">
    <property type="component" value="Unassembled WGS sequence"/>
</dbReference>
<dbReference type="GO" id="GO:0016491">
    <property type="term" value="F:oxidoreductase activity"/>
    <property type="evidence" value="ECO:0007669"/>
    <property type="project" value="InterPro"/>
</dbReference>
<dbReference type="InterPro" id="IPR008254">
    <property type="entry name" value="Flavodoxin/NO_synth"/>
</dbReference>
<dbReference type="CDD" id="cd07709">
    <property type="entry name" value="flavodiiron_proteins_MBL-fold"/>
    <property type="match status" value="1"/>
</dbReference>
<dbReference type="PANTHER" id="PTHR43717:SF1">
    <property type="entry name" value="ANAEROBIC NITRIC OXIDE REDUCTASE FLAVORUBREDOXIN"/>
    <property type="match status" value="1"/>
</dbReference>
<dbReference type="Gene3D" id="3.60.15.10">
    <property type="entry name" value="Ribonuclease Z/Hydroxyacylglutathione hydrolase-like"/>
    <property type="match status" value="1"/>
</dbReference>
<comment type="caution">
    <text evidence="3">The sequence shown here is derived from an EMBL/GenBank/DDBJ whole genome shotgun (WGS) entry which is preliminary data.</text>
</comment>
<dbReference type="InterPro" id="IPR029039">
    <property type="entry name" value="Flavoprotein-like_sf"/>
</dbReference>
<evidence type="ECO:0000259" key="2">
    <source>
        <dbReference type="PROSITE" id="PS50902"/>
    </source>
</evidence>
<sequence length="396" mass="44610">MAVQKVIEGIYYVGSRHWDRPIFDELLELPKGTSYNAYIVFGSQKTALIDTVDPCKTHELLRNLDVLNVKEIDYVIANHAEQDHSGSIPAVLEKYPSAKVVTNEKCKALLIDLLEIKEDKFITVNDNDTLSLGDKTLQFMFTPWVHWPETMSTYLVEEKMLFTCDFFGSHIATSRIFGPKDEKLIYEGAKRYYAEIMMPFRKNIQKNVQKVEELNPSMILPGHGVIYKNPQFIIDAHKKWISDDVDNEALIIYISMHGSTKELVDYLSDILIEQGVHARPYNIAEASLGEIAMDLVDAATVVFASPFILAGVHPKIIATAYLANALRPKTKFAGIIGSFGWGGKGVEHIKSNLANLNVELFEPVYIKGKPKPKDFEQIAALAKKIADKHREIGILK</sequence>
<dbReference type="PROSITE" id="PS50902">
    <property type="entry name" value="FLAVODOXIN_LIKE"/>
    <property type="match status" value="1"/>
</dbReference>
<evidence type="ECO:0000313" key="4">
    <source>
        <dbReference type="Proteomes" id="UP000194141"/>
    </source>
</evidence>
<dbReference type="STRING" id="1562698.DESAMIL20_1346"/>
<feature type="domain" description="Flavodoxin-like" evidence="2">
    <location>
        <begin position="249"/>
        <end position="386"/>
    </location>
</feature>
<dbReference type="SUPFAM" id="SSF52218">
    <property type="entry name" value="Flavoproteins"/>
    <property type="match status" value="1"/>
</dbReference>
<dbReference type="OrthoDB" id="9800607at2"/>
<dbReference type="SMART" id="SM00849">
    <property type="entry name" value="Lactamase_B"/>
    <property type="match status" value="1"/>
</dbReference>
<dbReference type="PIRSF" id="PIRSF005243">
    <property type="entry name" value="ROO"/>
    <property type="match status" value="1"/>
</dbReference>
<dbReference type="InterPro" id="IPR036866">
    <property type="entry name" value="RibonucZ/Hydroxyglut_hydro"/>
</dbReference>
<dbReference type="GO" id="GO:0046872">
    <property type="term" value="F:metal ion binding"/>
    <property type="evidence" value="ECO:0007669"/>
    <property type="project" value="InterPro"/>
</dbReference>
<proteinExistence type="inferred from homology"/>
<dbReference type="Gene3D" id="3.40.50.360">
    <property type="match status" value="1"/>
</dbReference>
<dbReference type="SUPFAM" id="SSF56281">
    <property type="entry name" value="Metallo-hydrolase/oxidoreductase"/>
    <property type="match status" value="1"/>
</dbReference>
<dbReference type="InterPro" id="IPR016440">
    <property type="entry name" value="Rubredoxin-O_OxRdtase"/>
</dbReference>
<dbReference type="PANTHER" id="PTHR43717">
    <property type="entry name" value="ANAEROBIC NITRIC OXIDE REDUCTASE FLAVORUBREDOXIN"/>
    <property type="match status" value="1"/>
</dbReference>
<dbReference type="GO" id="GO:0009055">
    <property type="term" value="F:electron transfer activity"/>
    <property type="evidence" value="ECO:0007669"/>
    <property type="project" value="InterPro"/>
</dbReference>
<gene>
    <name evidence="3" type="ORF">DESAMIL20_1346</name>
</gene>
<dbReference type="Pfam" id="PF19583">
    <property type="entry name" value="ODP"/>
    <property type="match status" value="1"/>
</dbReference>
<dbReference type="RefSeq" id="WP_086034020.1">
    <property type="nucleotide sequence ID" value="NZ_MDSU01000018.1"/>
</dbReference>
<accession>A0A1X4XW80</accession>
<comment type="similarity">
    <text evidence="1">In the N-terminal section; belongs to the zinc metallo-hydrolase group 3 family.</text>
</comment>
<protein>
    <submittedName>
        <fullName evidence="3">Flavodoxin</fullName>
    </submittedName>
</protein>
<evidence type="ECO:0000313" key="3">
    <source>
        <dbReference type="EMBL" id="OSS41793.1"/>
    </source>
</evidence>
<dbReference type="AlphaFoldDB" id="A0A1X4XW80"/>
<dbReference type="EMBL" id="MDSU01000018">
    <property type="protein sequence ID" value="OSS41793.1"/>
    <property type="molecule type" value="Genomic_DNA"/>
</dbReference>